<comment type="caution">
    <text evidence="9">The sequence shown here is derived from an EMBL/GenBank/DDBJ whole genome shotgun (WGS) entry which is preliminary data.</text>
</comment>
<dbReference type="PATRIC" id="fig|1348973.3.peg.2574"/>
<dbReference type="OrthoDB" id="9775889at2"/>
<dbReference type="GO" id="GO:0004553">
    <property type="term" value="F:hydrolase activity, hydrolyzing O-glycosyl compounds"/>
    <property type="evidence" value="ECO:0007669"/>
    <property type="project" value="InterPro"/>
</dbReference>
<dbReference type="PROSITE" id="PS51272">
    <property type="entry name" value="SLH"/>
    <property type="match status" value="3"/>
</dbReference>
<protein>
    <submittedName>
        <fullName evidence="9">Putative glycosyl hydrolase</fullName>
    </submittedName>
</protein>
<accession>A0A072NLA6</accession>
<keyword evidence="3 4" id="KW-0326">Glycosidase</keyword>
<dbReference type="RefSeq" id="WP_035195995.1">
    <property type="nucleotide sequence ID" value="NZ_JJRY01000009.1"/>
</dbReference>
<dbReference type="InterPro" id="IPR017853">
    <property type="entry name" value="GH"/>
</dbReference>
<evidence type="ECO:0000313" key="10">
    <source>
        <dbReference type="Proteomes" id="UP000027936"/>
    </source>
</evidence>
<feature type="domain" description="SLH" evidence="7">
    <location>
        <begin position="427"/>
        <end position="488"/>
    </location>
</feature>
<organism evidence="9 10">
    <name type="scientific">Schinkia azotoformans MEV2011</name>
    <dbReference type="NCBI Taxonomy" id="1348973"/>
    <lineage>
        <taxon>Bacteria</taxon>
        <taxon>Bacillati</taxon>
        <taxon>Bacillota</taxon>
        <taxon>Bacilli</taxon>
        <taxon>Bacillales</taxon>
        <taxon>Bacillaceae</taxon>
        <taxon>Calidifontibacillus/Schinkia group</taxon>
        <taxon>Schinkia</taxon>
    </lineage>
</organism>
<dbReference type="SUPFAM" id="SSF51445">
    <property type="entry name" value="(Trans)glycosidases"/>
    <property type="match status" value="1"/>
</dbReference>
<dbReference type="PROSITE" id="PS01095">
    <property type="entry name" value="GH18_1"/>
    <property type="match status" value="1"/>
</dbReference>
<dbReference type="PROSITE" id="PS51910">
    <property type="entry name" value="GH18_2"/>
    <property type="match status" value="1"/>
</dbReference>
<evidence type="ECO:0000256" key="6">
    <source>
        <dbReference type="SAM" id="SignalP"/>
    </source>
</evidence>
<dbReference type="InterPro" id="IPR001579">
    <property type="entry name" value="Glyco_hydro_18_chit_AS"/>
</dbReference>
<dbReference type="Proteomes" id="UP000027936">
    <property type="component" value="Unassembled WGS sequence"/>
</dbReference>
<evidence type="ECO:0000313" key="9">
    <source>
        <dbReference type="EMBL" id="KEF38236.1"/>
    </source>
</evidence>
<dbReference type="InterPro" id="IPR029070">
    <property type="entry name" value="Chitinase_insertion_sf"/>
</dbReference>
<evidence type="ECO:0000256" key="5">
    <source>
        <dbReference type="RuleBase" id="RU004453"/>
    </source>
</evidence>
<keyword evidence="2 4" id="KW-0378">Hydrolase</keyword>
<dbReference type="PANTHER" id="PTHR46066:SF2">
    <property type="entry name" value="CHITINASE DOMAIN-CONTAINING PROTEIN 1"/>
    <property type="match status" value="1"/>
</dbReference>
<dbReference type="Pfam" id="PF00395">
    <property type="entry name" value="SLH"/>
    <property type="match status" value="3"/>
</dbReference>
<feature type="domain" description="GH18" evidence="8">
    <location>
        <begin position="30"/>
        <end position="364"/>
    </location>
</feature>
<feature type="chain" id="PRO_5001680938" evidence="6">
    <location>
        <begin position="26"/>
        <end position="547"/>
    </location>
</feature>
<dbReference type="Gene3D" id="3.20.20.80">
    <property type="entry name" value="Glycosidases"/>
    <property type="match status" value="1"/>
</dbReference>
<evidence type="ECO:0000259" key="8">
    <source>
        <dbReference type="PROSITE" id="PS51910"/>
    </source>
</evidence>
<evidence type="ECO:0000256" key="1">
    <source>
        <dbReference type="ARBA" id="ARBA00022729"/>
    </source>
</evidence>
<dbReference type="Gene3D" id="3.10.50.10">
    <property type="match status" value="1"/>
</dbReference>
<dbReference type="PANTHER" id="PTHR46066">
    <property type="entry name" value="CHITINASE DOMAIN-CONTAINING PROTEIN 1 FAMILY MEMBER"/>
    <property type="match status" value="1"/>
</dbReference>
<keyword evidence="1 6" id="KW-0732">Signal</keyword>
<dbReference type="GO" id="GO:0005975">
    <property type="term" value="P:carbohydrate metabolic process"/>
    <property type="evidence" value="ECO:0007669"/>
    <property type="project" value="InterPro"/>
</dbReference>
<proteinExistence type="inferred from homology"/>
<dbReference type="SMART" id="SM00636">
    <property type="entry name" value="Glyco_18"/>
    <property type="match status" value="1"/>
</dbReference>
<evidence type="ECO:0000256" key="3">
    <source>
        <dbReference type="ARBA" id="ARBA00023295"/>
    </source>
</evidence>
<reference evidence="9 10" key="1">
    <citation type="submission" date="2014-04" db="EMBL/GenBank/DDBJ databases">
        <title>Draft genome sequence of Bacillus azotoformans MEV2011, a (co-) denitrifying strain unable to grow in the presence of oxygen.</title>
        <authorList>
            <person name="Nielsen M."/>
            <person name="Schreiber L."/>
            <person name="Finster K."/>
            <person name="Schramm A."/>
        </authorList>
    </citation>
    <scope>NUCLEOTIDE SEQUENCE [LARGE SCALE GENOMIC DNA]</scope>
    <source>
        <strain evidence="9 10">MEV2011</strain>
    </source>
</reference>
<dbReference type="GO" id="GO:0008061">
    <property type="term" value="F:chitin binding"/>
    <property type="evidence" value="ECO:0007669"/>
    <property type="project" value="InterPro"/>
</dbReference>
<evidence type="ECO:0000256" key="4">
    <source>
        <dbReference type="RuleBase" id="RU000489"/>
    </source>
</evidence>
<comment type="similarity">
    <text evidence="5">Belongs to the glycosyl hydrolase 18 family.</text>
</comment>
<dbReference type="Pfam" id="PF00704">
    <property type="entry name" value="Glyco_hydro_18"/>
    <property type="match status" value="1"/>
</dbReference>
<dbReference type="InterPro" id="IPR011583">
    <property type="entry name" value="Chitinase_II/V-like_cat"/>
</dbReference>
<evidence type="ECO:0000259" key="7">
    <source>
        <dbReference type="PROSITE" id="PS51272"/>
    </source>
</evidence>
<evidence type="ECO:0000256" key="2">
    <source>
        <dbReference type="ARBA" id="ARBA00022801"/>
    </source>
</evidence>
<feature type="domain" description="SLH" evidence="7">
    <location>
        <begin position="489"/>
        <end position="547"/>
    </location>
</feature>
<dbReference type="AlphaFoldDB" id="A0A072NLA6"/>
<dbReference type="EMBL" id="JJRY01000009">
    <property type="protein sequence ID" value="KEF38236.1"/>
    <property type="molecule type" value="Genomic_DNA"/>
</dbReference>
<feature type="signal peptide" evidence="6">
    <location>
        <begin position="1"/>
        <end position="25"/>
    </location>
</feature>
<dbReference type="InterPro" id="IPR001223">
    <property type="entry name" value="Glyco_hydro18_cat"/>
</dbReference>
<feature type="domain" description="SLH" evidence="7">
    <location>
        <begin position="362"/>
        <end position="426"/>
    </location>
</feature>
<dbReference type="InterPro" id="IPR001119">
    <property type="entry name" value="SLH_dom"/>
</dbReference>
<gene>
    <name evidence="9" type="ORF">M670_02658</name>
</gene>
<sequence>MKKNLAILLSVAMLLTLTPFMKVDAAEKRFNMTYLFSNSAVDPIKYINNTNNALDQVNPKYFQILDDGTLDIVIPANSKTLIDEMHNRNIKVVAFLANNWAKGEKMFANSEKIADQIVKAINDHNLDGINIDVEGLGSAYRDQFTDFIRILNEKMPAGKSLSIAVAPNPWGTDKGWQGFYDYQALGKYVDYLFIMTYDEKGGGSKTSGPNASKSFIEKSITYALKYVAPEKVVLGIPFYGRVWNMEDVKDTENQNTNKVLGESISLYQIPSLLNTFQVQVVYDKETESVKGTFTVAPGGPEFKLKSWVPPLKPGTYEVWFENNESLKAKLSLVQKYNLKGVGSWSLGQEDPAIWSDFRLWLDGLDFKDVGANHWALNSIAFVKEKQWMLGKNSVSTFKPADSLTRAEAATILVRVLNLGLKEESSSSYTDVGSSHQWAAANIEIVRQHGLMKGVGATTFAPGKALSREEMAVILERLIGDQFPESTQSKVMFTDQNNISDWAYPSIVRMSENYIFSGYNDGSFKPKNQINRAEMAALLERISKYFPE</sequence>
<name>A0A072NLA6_SCHAZ</name>